<dbReference type="InterPro" id="IPR004477">
    <property type="entry name" value="ComEC_N"/>
</dbReference>
<dbReference type="SMART" id="SM00849">
    <property type="entry name" value="Lactamase_B"/>
    <property type="match status" value="1"/>
</dbReference>
<keyword evidence="5 6" id="KW-0472">Membrane</keyword>
<feature type="transmembrane region" description="Helical" evidence="6">
    <location>
        <begin position="231"/>
        <end position="254"/>
    </location>
</feature>
<dbReference type="PANTHER" id="PTHR30619:SF1">
    <property type="entry name" value="RECOMBINATION PROTEIN 2"/>
    <property type="match status" value="1"/>
</dbReference>
<evidence type="ECO:0000313" key="8">
    <source>
        <dbReference type="EMBL" id="RDI44031.1"/>
    </source>
</evidence>
<protein>
    <submittedName>
        <fullName evidence="8">Competence protein ComEC</fullName>
    </submittedName>
</protein>
<dbReference type="Pfam" id="PF03772">
    <property type="entry name" value="Competence"/>
    <property type="match status" value="1"/>
</dbReference>
<accession>A0A370GK42</accession>
<dbReference type="InterPro" id="IPR035681">
    <property type="entry name" value="ComA-like_MBL"/>
</dbReference>
<comment type="caution">
    <text evidence="8">The sequence shown here is derived from an EMBL/GenBank/DDBJ whole genome shotgun (WGS) entry which is preliminary data.</text>
</comment>
<evidence type="ECO:0000256" key="6">
    <source>
        <dbReference type="SAM" id="Phobius"/>
    </source>
</evidence>
<feature type="domain" description="Metallo-beta-lactamase" evidence="7">
    <location>
        <begin position="508"/>
        <end position="717"/>
    </location>
</feature>
<evidence type="ECO:0000313" key="9">
    <source>
        <dbReference type="Proteomes" id="UP000255326"/>
    </source>
</evidence>
<dbReference type="InterPro" id="IPR001279">
    <property type="entry name" value="Metallo-B-lactamas"/>
</dbReference>
<feature type="transmembrane region" description="Helical" evidence="6">
    <location>
        <begin position="390"/>
        <end position="412"/>
    </location>
</feature>
<feature type="transmembrane region" description="Helical" evidence="6">
    <location>
        <begin position="261"/>
        <end position="277"/>
    </location>
</feature>
<feature type="transmembrane region" description="Helical" evidence="6">
    <location>
        <begin position="6"/>
        <end position="39"/>
    </location>
</feature>
<keyword evidence="4 6" id="KW-1133">Transmembrane helix</keyword>
<gene>
    <name evidence="8" type="ORF">DFR59_10394</name>
</gene>
<feature type="transmembrane region" description="Helical" evidence="6">
    <location>
        <begin position="283"/>
        <end position="300"/>
    </location>
</feature>
<feature type="transmembrane region" description="Helical" evidence="6">
    <location>
        <begin position="477"/>
        <end position="495"/>
    </location>
</feature>
<dbReference type="GO" id="GO:0030420">
    <property type="term" value="P:establishment of competence for transformation"/>
    <property type="evidence" value="ECO:0007669"/>
    <property type="project" value="InterPro"/>
</dbReference>
<dbReference type="SUPFAM" id="SSF56281">
    <property type="entry name" value="Metallo-hydrolase/oxidoreductase"/>
    <property type="match status" value="1"/>
</dbReference>
<dbReference type="InterPro" id="IPR025405">
    <property type="entry name" value="DUF4131"/>
</dbReference>
<dbReference type="Pfam" id="PF13567">
    <property type="entry name" value="DUF4131"/>
    <property type="match status" value="1"/>
</dbReference>
<dbReference type="RefSeq" id="WP_114744926.1">
    <property type="nucleotide sequence ID" value="NZ_QQAY01000003.1"/>
</dbReference>
<dbReference type="AlphaFoldDB" id="A0A370GK42"/>
<name>A0A370GK42_9BACI</name>
<feature type="transmembrane region" description="Helical" evidence="6">
    <location>
        <begin position="46"/>
        <end position="66"/>
    </location>
</feature>
<dbReference type="Pfam" id="PF00753">
    <property type="entry name" value="Lactamase_B"/>
    <property type="match status" value="1"/>
</dbReference>
<dbReference type="InterPro" id="IPR052159">
    <property type="entry name" value="Competence_DNA_uptake"/>
</dbReference>
<sequence>MFKGHLFFYAYSGAAGIAAAFDCFAASALIICHLIWLLVRIKNKAAVFLCSASFILFLSIGLLNIASNTTEFSIKDTHFNISLLTLPQFDGDLMTASASTETGEHFIVRYTISSPEEKDALIHGLLPNKLCPVSGRLESPSVHRNFNSFDYHSYLETKKIHWILVPEKIELRSCVKKSSFNGYILSWRSYLLNQIDTHFSAHSSMYIKALLLGERGAIPDDLLQTFRQLGIVHLLAISGLHVGLIAAGTYIVLLRTGFSREWSMLILAAALPIYGFLTGGNPPVMRAVVLFLFLLLSKSFPRIMSTLDSISAAALLFMALNPYLLFDIGFQLSYAVCFSLGLSKGIFKRTAGKFFGEMLAVTAVCQSTSIPIILYHFYEISLAGYLANSFFVPLFSVLIIPISMLLFLLSFIPHFPIRGLDVLFSSFIEYMERAADQMAKLPFAVLTSGKPNSVELVIILLAVFIALFLLESGNWKSYCVFTILLFSVLKLLPYISPFGSITFIDIGQGDSILIDLPFRKGVYLIDTGGQISFPKDEWQQRDQSFSIAEDILSPYLKSKGITKLDGLILTHSDNDHIGAALKLLDEVRVKKIFISPHSWEKPIMMEIVKKADKKGIPIVEITNIYELYASGASFTIIPPEDEVYEGNDDSLILFARAGGKTWLFTGDLEKKGEKELMKRYHLQADILKIGHHGSKTSTSEEFLEEVEPSVAVISVGKDNRYGHPSQEVLERLKERGVKIWRTDRDGAVEFRFYGKHGTFTSVIP</sequence>
<keyword evidence="9" id="KW-1185">Reference proteome</keyword>
<evidence type="ECO:0000256" key="1">
    <source>
        <dbReference type="ARBA" id="ARBA00004651"/>
    </source>
</evidence>
<feature type="transmembrane region" description="Helical" evidence="6">
    <location>
        <begin position="453"/>
        <end position="470"/>
    </location>
</feature>
<organism evidence="8 9">
    <name type="scientific">Falsibacillus pallidus</name>
    <dbReference type="NCBI Taxonomy" id="493781"/>
    <lineage>
        <taxon>Bacteria</taxon>
        <taxon>Bacillati</taxon>
        <taxon>Bacillota</taxon>
        <taxon>Bacilli</taxon>
        <taxon>Bacillales</taxon>
        <taxon>Bacillaceae</taxon>
        <taxon>Falsibacillus</taxon>
    </lineage>
</organism>
<dbReference type="EMBL" id="QQAY01000003">
    <property type="protein sequence ID" value="RDI44031.1"/>
    <property type="molecule type" value="Genomic_DNA"/>
</dbReference>
<reference evidence="8 9" key="1">
    <citation type="submission" date="2018-07" db="EMBL/GenBank/DDBJ databases">
        <title>Genomic Encyclopedia of Type Strains, Phase IV (KMG-IV): sequencing the most valuable type-strain genomes for metagenomic binning, comparative biology and taxonomic classification.</title>
        <authorList>
            <person name="Goeker M."/>
        </authorList>
    </citation>
    <scope>NUCLEOTIDE SEQUENCE [LARGE SCALE GENOMIC DNA]</scope>
    <source>
        <strain evidence="8 9">DSM 25281</strain>
    </source>
</reference>
<evidence type="ECO:0000256" key="4">
    <source>
        <dbReference type="ARBA" id="ARBA00022989"/>
    </source>
</evidence>
<dbReference type="NCBIfam" id="TIGR00361">
    <property type="entry name" value="ComEC_Rec2"/>
    <property type="match status" value="1"/>
</dbReference>
<evidence type="ECO:0000256" key="2">
    <source>
        <dbReference type="ARBA" id="ARBA00022475"/>
    </source>
</evidence>
<dbReference type="GO" id="GO:0005886">
    <property type="term" value="C:plasma membrane"/>
    <property type="evidence" value="ECO:0007669"/>
    <property type="project" value="UniProtKB-SubCell"/>
</dbReference>
<dbReference type="Proteomes" id="UP000255326">
    <property type="component" value="Unassembled WGS sequence"/>
</dbReference>
<feature type="transmembrane region" description="Helical" evidence="6">
    <location>
        <begin position="354"/>
        <end position="378"/>
    </location>
</feature>
<proteinExistence type="predicted"/>
<keyword evidence="3 6" id="KW-0812">Transmembrane</keyword>
<comment type="subcellular location">
    <subcellularLocation>
        <location evidence="1">Cell membrane</location>
        <topology evidence="1">Multi-pass membrane protein</topology>
    </subcellularLocation>
</comment>
<keyword evidence="2" id="KW-1003">Cell membrane</keyword>
<evidence type="ECO:0000256" key="5">
    <source>
        <dbReference type="ARBA" id="ARBA00023136"/>
    </source>
</evidence>
<dbReference type="PANTHER" id="PTHR30619">
    <property type="entry name" value="DNA INTERNALIZATION/COMPETENCE PROTEIN COMEC/REC2"/>
    <property type="match status" value="1"/>
</dbReference>
<dbReference type="InterPro" id="IPR036866">
    <property type="entry name" value="RibonucZ/Hydroxyglut_hydro"/>
</dbReference>
<evidence type="ECO:0000259" key="7">
    <source>
        <dbReference type="SMART" id="SM00849"/>
    </source>
</evidence>
<dbReference type="OrthoDB" id="9761531at2"/>
<feature type="transmembrane region" description="Helical" evidence="6">
    <location>
        <begin position="312"/>
        <end position="334"/>
    </location>
</feature>
<dbReference type="InterPro" id="IPR004797">
    <property type="entry name" value="Competence_ComEC/Rec2"/>
</dbReference>
<dbReference type="NCBIfam" id="TIGR00360">
    <property type="entry name" value="ComEC_N-term"/>
    <property type="match status" value="1"/>
</dbReference>
<evidence type="ECO:0000256" key="3">
    <source>
        <dbReference type="ARBA" id="ARBA00022692"/>
    </source>
</evidence>
<dbReference type="CDD" id="cd07731">
    <property type="entry name" value="ComA-like_MBL-fold"/>
    <property type="match status" value="1"/>
</dbReference>
<dbReference type="Gene3D" id="3.60.15.10">
    <property type="entry name" value="Ribonuclease Z/Hydroxyacylglutathione hydrolase-like"/>
    <property type="match status" value="1"/>
</dbReference>